<evidence type="ECO:0000313" key="3">
    <source>
        <dbReference type="Proteomes" id="UP000824540"/>
    </source>
</evidence>
<reference evidence="2" key="1">
    <citation type="thesis" date="2021" institute="BYU ScholarsArchive" country="Provo, UT, USA">
        <title>Applications of and Algorithms for Genome Assembly and Genomic Analyses with an Emphasis on Marine Teleosts.</title>
        <authorList>
            <person name="Pickett B.D."/>
        </authorList>
    </citation>
    <scope>NUCLEOTIDE SEQUENCE</scope>
    <source>
        <strain evidence="2">HI-2016</strain>
    </source>
</reference>
<sequence length="200" mass="22729">MNMRVRCVLQLCLCLNGLSAARPAHPTHGLVPATQVDVLSRGLLHLLTGVEENDRYLETQGRQMSQELRRHARQLSQLRRRMGLVDKCWAEVRKELQVLAARGEGLQRGARKLQDLTNRDTMKHRLNRIQEIVQVLTAPGLAEDRPINITLLQTVMEAQSKRLAALTLEVMVQDGLVKQQDQRLAKLQVSDTKEEPQGFF</sequence>
<accession>A0A8T2PRT4</accession>
<protein>
    <submittedName>
        <fullName evidence="2">Uncharacterized protein</fullName>
    </submittedName>
</protein>
<dbReference type="OrthoDB" id="8908356at2759"/>
<evidence type="ECO:0000313" key="2">
    <source>
        <dbReference type="EMBL" id="KAG9354039.1"/>
    </source>
</evidence>
<dbReference type="Proteomes" id="UP000824540">
    <property type="component" value="Unassembled WGS sequence"/>
</dbReference>
<evidence type="ECO:0000256" key="1">
    <source>
        <dbReference type="SAM" id="SignalP"/>
    </source>
</evidence>
<gene>
    <name evidence="2" type="ORF">JZ751_012163</name>
</gene>
<dbReference type="AlphaFoldDB" id="A0A8T2PRT4"/>
<feature type="chain" id="PRO_5035911424" evidence="1">
    <location>
        <begin position="22"/>
        <end position="200"/>
    </location>
</feature>
<feature type="signal peptide" evidence="1">
    <location>
        <begin position="1"/>
        <end position="21"/>
    </location>
</feature>
<keyword evidence="1" id="KW-0732">Signal</keyword>
<name>A0A8T2PRT4_9TELE</name>
<proteinExistence type="predicted"/>
<dbReference type="EMBL" id="JAFBMS010000003">
    <property type="protein sequence ID" value="KAG9354039.1"/>
    <property type="molecule type" value="Genomic_DNA"/>
</dbReference>
<comment type="caution">
    <text evidence="2">The sequence shown here is derived from an EMBL/GenBank/DDBJ whole genome shotgun (WGS) entry which is preliminary data.</text>
</comment>
<organism evidence="2 3">
    <name type="scientific">Albula glossodonta</name>
    <name type="common">roundjaw bonefish</name>
    <dbReference type="NCBI Taxonomy" id="121402"/>
    <lineage>
        <taxon>Eukaryota</taxon>
        <taxon>Metazoa</taxon>
        <taxon>Chordata</taxon>
        <taxon>Craniata</taxon>
        <taxon>Vertebrata</taxon>
        <taxon>Euteleostomi</taxon>
        <taxon>Actinopterygii</taxon>
        <taxon>Neopterygii</taxon>
        <taxon>Teleostei</taxon>
        <taxon>Albuliformes</taxon>
        <taxon>Albulidae</taxon>
        <taxon>Albula</taxon>
    </lineage>
</organism>
<keyword evidence="3" id="KW-1185">Reference proteome</keyword>